<organism evidence="4 5">
    <name type="scientific">Mycolicibacterium septicum DSM 44393</name>
    <dbReference type="NCBI Taxonomy" id="1341646"/>
    <lineage>
        <taxon>Bacteria</taxon>
        <taxon>Bacillati</taxon>
        <taxon>Actinomycetota</taxon>
        <taxon>Actinomycetes</taxon>
        <taxon>Mycobacteriales</taxon>
        <taxon>Mycobacteriaceae</taxon>
        <taxon>Mycolicibacterium</taxon>
    </lineage>
</organism>
<dbReference type="AlphaFoldDB" id="A0A7X6ML86"/>
<dbReference type="InterPro" id="IPR024516">
    <property type="entry name" value="Mce_C"/>
</dbReference>
<sequence>MVPAPAKRRPATWDTDVVTALRLRCIAPDQQFHRGTQSWVCRRDGAGLVANEAHGPPLKVAGAVLLVLCAATLLVVWVQFRGGFYSQVRLTILSSRAGLVMDPGSKVTYNGLAVGRVTSVDETEIHGVPAARISLDIEKKYLVAIPSNVDASITASTVFGNKYISLLSPDHPDLLPISADTVIDARAVTTEFNTLFETIMSISEKVDPVKLNATLTATAEALNGLGERFGQSLRDGELIMARLNDQMPQINHDIRRLAELADVYSDASPHLWGFLSNATATAHTVNAQRHSLDTALLEAIGFGDTAAPILEKGSPYLVRALSDLERTATLLNDYSPELFCLIRNYHDVSPQVAAAEGDNGYSIHGINKILGAENPYVYPDNLPRVSARGGPGGAPGCWQPINRDLWPAPYLVMDTGASVAPYNHVELGHPLMIDYVWGRQVGENTINP</sequence>
<evidence type="ECO:0000259" key="2">
    <source>
        <dbReference type="Pfam" id="PF02470"/>
    </source>
</evidence>
<dbReference type="GO" id="GO:0051701">
    <property type="term" value="P:biological process involved in interaction with host"/>
    <property type="evidence" value="ECO:0007669"/>
    <property type="project" value="TreeGrafter"/>
</dbReference>
<feature type="transmembrane region" description="Helical" evidence="1">
    <location>
        <begin position="60"/>
        <end position="80"/>
    </location>
</feature>
<dbReference type="Proteomes" id="UP000518188">
    <property type="component" value="Unassembled WGS sequence"/>
</dbReference>
<accession>A0A7X6ML86</accession>
<reference evidence="4 5" key="1">
    <citation type="submission" date="2020-04" db="EMBL/GenBank/DDBJ databases">
        <title>MicrobeNet Type strains.</title>
        <authorList>
            <person name="Nicholson A.C."/>
        </authorList>
    </citation>
    <scope>NUCLEOTIDE SEQUENCE [LARGE SCALE GENOMIC DNA]</scope>
    <source>
        <strain evidence="4 5">ATCC 700731</strain>
    </source>
</reference>
<dbReference type="Pfam" id="PF11887">
    <property type="entry name" value="Mce4_CUP1"/>
    <property type="match status" value="1"/>
</dbReference>
<dbReference type="EMBL" id="JAAXPJ010000002">
    <property type="protein sequence ID" value="NKZ10830.1"/>
    <property type="molecule type" value="Genomic_DNA"/>
</dbReference>
<evidence type="ECO:0000313" key="5">
    <source>
        <dbReference type="Proteomes" id="UP000518188"/>
    </source>
</evidence>
<feature type="domain" description="Mammalian cell entry C-terminal" evidence="3">
    <location>
        <begin position="176"/>
        <end position="391"/>
    </location>
</feature>
<dbReference type="InterPro" id="IPR005693">
    <property type="entry name" value="Mce"/>
</dbReference>
<dbReference type="InterPro" id="IPR003399">
    <property type="entry name" value="Mce/MlaD"/>
</dbReference>
<keyword evidence="1" id="KW-0812">Transmembrane</keyword>
<evidence type="ECO:0000313" key="4">
    <source>
        <dbReference type="EMBL" id="NKZ10830.1"/>
    </source>
</evidence>
<keyword evidence="1" id="KW-0472">Membrane</keyword>
<evidence type="ECO:0000256" key="1">
    <source>
        <dbReference type="SAM" id="Phobius"/>
    </source>
</evidence>
<gene>
    <name evidence="4" type="ORF">HGA11_07545</name>
</gene>
<dbReference type="GO" id="GO:0005576">
    <property type="term" value="C:extracellular region"/>
    <property type="evidence" value="ECO:0007669"/>
    <property type="project" value="TreeGrafter"/>
</dbReference>
<dbReference type="NCBIfam" id="TIGR00996">
    <property type="entry name" value="Mtu_fam_mce"/>
    <property type="match status" value="1"/>
</dbReference>
<protein>
    <submittedName>
        <fullName evidence="4">MCE family protein</fullName>
    </submittedName>
</protein>
<comment type="caution">
    <text evidence="4">The sequence shown here is derived from an EMBL/GenBank/DDBJ whole genome shotgun (WGS) entry which is preliminary data.</text>
</comment>
<dbReference type="Pfam" id="PF02470">
    <property type="entry name" value="MlaD"/>
    <property type="match status" value="1"/>
</dbReference>
<proteinExistence type="predicted"/>
<dbReference type="PANTHER" id="PTHR33371:SF19">
    <property type="entry name" value="MCE-FAMILY PROTEIN MCE4A"/>
    <property type="match status" value="1"/>
</dbReference>
<feature type="domain" description="Mce/MlaD" evidence="2">
    <location>
        <begin position="88"/>
        <end position="167"/>
    </location>
</feature>
<evidence type="ECO:0000259" key="3">
    <source>
        <dbReference type="Pfam" id="PF11887"/>
    </source>
</evidence>
<keyword evidence="1" id="KW-1133">Transmembrane helix</keyword>
<dbReference type="PANTHER" id="PTHR33371">
    <property type="entry name" value="INTERMEMBRANE PHOSPHOLIPID TRANSPORT SYSTEM BINDING PROTEIN MLAD-RELATED"/>
    <property type="match status" value="1"/>
</dbReference>
<name>A0A7X6ML86_9MYCO</name>
<dbReference type="InterPro" id="IPR052336">
    <property type="entry name" value="MlaD_Phospholipid_Transporter"/>
</dbReference>